<name>A0ABW7U0B6_9ACTN</name>
<gene>
    <name evidence="2" type="ORF">ACH407_05755</name>
</gene>
<sequence>MTPGLLAAADLFHTVMEAAQHRCQCAGACGQPHTKGEGRCTREHGRHAGKHSGPVRLMAAAADPLTTELAAAALPASELRAWCPPCFTAARRAAQRTAAAPGDEQGGLFDL</sequence>
<feature type="compositionally biased region" description="Basic and acidic residues" evidence="1">
    <location>
        <begin position="34"/>
        <end position="43"/>
    </location>
</feature>
<evidence type="ECO:0000256" key="1">
    <source>
        <dbReference type="SAM" id="MobiDB-lite"/>
    </source>
</evidence>
<comment type="caution">
    <text evidence="2">The sequence shown here is derived from an EMBL/GenBank/DDBJ whole genome shotgun (WGS) entry which is preliminary data.</text>
</comment>
<protein>
    <submittedName>
        <fullName evidence="2">Uncharacterized protein</fullName>
    </submittedName>
</protein>
<dbReference type="RefSeq" id="WP_398707466.1">
    <property type="nucleotide sequence ID" value="NZ_JBIRUI010000002.1"/>
</dbReference>
<reference evidence="2 3" key="1">
    <citation type="submission" date="2024-10" db="EMBL/GenBank/DDBJ databases">
        <title>The Natural Products Discovery Center: Release of the First 8490 Sequenced Strains for Exploring Actinobacteria Biosynthetic Diversity.</title>
        <authorList>
            <person name="Kalkreuter E."/>
            <person name="Kautsar S.A."/>
            <person name="Yang D."/>
            <person name="Bader C.D."/>
            <person name="Teijaro C.N."/>
            <person name="Fluegel L."/>
            <person name="Davis C.M."/>
            <person name="Simpson J.R."/>
            <person name="Lauterbach L."/>
            <person name="Steele A.D."/>
            <person name="Gui C."/>
            <person name="Meng S."/>
            <person name="Li G."/>
            <person name="Viehrig K."/>
            <person name="Ye F."/>
            <person name="Su P."/>
            <person name="Kiefer A.F."/>
            <person name="Nichols A."/>
            <person name="Cepeda A.J."/>
            <person name="Yan W."/>
            <person name="Fan B."/>
            <person name="Jiang Y."/>
            <person name="Adhikari A."/>
            <person name="Zheng C.-J."/>
            <person name="Schuster L."/>
            <person name="Cowan T.M."/>
            <person name="Smanski M.J."/>
            <person name="Chevrette M.G."/>
            <person name="De Carvalho L.P.S."/>
            <person name="Shen B."/>
        </authorList>
    </citation>
    <scope>NUCLEOTIDE SEQUENCE [LARGE SCALE GENOMIC DNA]</scope>
    <source>
        <strain evidence="2 3">NPDC020602</strain>
    </source>
</reference>
<evidence type="ECO:0000313" key="3">
    <source>
        <dbReference type="Proteomes" id="UP001611339"/>
    </source>
</evidence>
<dbReference type="Proteomes" id="UP001611339">
    <property type="component" value="Unassembled WGS sequence"/>
</dbReference>
<accession>A0ABW7U0B6</accession>
<evidence type="ECO:0000313" key="2">
    <source>
        <dbReference type="EMBL" id="MFI1713076.1"/>
    </source>
</evidence>
<proteinExistence type="predicted"/>
<dbReference type="EMBL" id="JBIRUI010000002">
    <property type="protein sequence ID" value="MFI1713076.1"/>
    <property type="molecule type" value="Genomic_DNA"/>
</dbReference>
<organism evidence="2 3">
    <name type="scientific">Streptomyces litmocidini</name>
    <dbReference type="NCBI Taxonomy" id="67318"/>
    <lineage>
        <taxon>Bacteria</taxon>
        <taxon>Bacillati</taxon>
        <taxon>Actinomycetota</taxon>
        <taxon>Actinomycetes</taxon>
        <taxon>Kitasatosporales</taxon>
        <taxon>Streptomycetaceae</taxon>
        <taxon>Streptomyces</taxon>
    </lineage>
</organism>
<keyword evidence="3" id="KW-1185">Reference proteome</keyword>
<feature type="region of interest" description="Disordered" evidence="1">
    <location>
        <begin position="30"/>
        <end position="52"/>
    </location>
</feature>